<reference evidence="3" key="1">
    <citation type="submission" date="2016-06" db="UniProtKB">
        <authorList>
            <consortium name="WormBaseParasite"/>
        </authorList>
    </citation>
    <scope>IDENTIFICATION</scope>
</reference>
<keyword evidence="2" id="KW-1185">Reference proteome</keyword>
<accession>A0A183TKP3</accession>
<protein>
    <submittedName>
        <fullName evidence="3">Reverse transcriptase domain-containing protein</fullName>
    </submittedName>
</protein>
<dbReference type="OrthoDB" id="425681at2759"/>
<proteinExistence type="predicted"/>
<name>A0A183TKP3_SCHSO</name>
<evidence type="ECO:0000313" key="3">
    <source>
        <dbReference type="WBParaSite" id="SSLN_0001769001-mRNA-1"/>
    </source>
</evidence>
<dbReference type="PANTHER" id="PTHR47027:SF20">
    <property type="entry name" value="REVERSE TRANSCRIPTASE-LIKE PROTEIN WITH RNA-DIRECTED DNA POLYMERASE DOMAIN"/>
    <property type="match status" value="1"/>
</dbReference>
<dbReference type="AlphaFoldDB" id="A0A183TKP3"/>
<gene>
    <name evidence="1" type="ORF">SSLN_LOCUS17042</name>
</gene>
<dbReference type="WBParaSite" id="SSLN_0001769001-mRNA-1">
    <property type="protein sequence ID" value="SSLN_0001769001-mRNA-1"/>
    <property type="gene ID" value="SSLN_0001769001"/>
</dbReference>
<dbReference type="PANTHER" id="PTHR47027">
    <property type="entry name" value="REVERSE TRANSCRIPTASE DOMAIN-CONTAINING PROTEIN"/>
    <property type="match status" value="1"/>
</dbReference>
<dbReference type="EMBL" id="UYSU01041877">
    <property type="protein sequence ID" value="VDM03428.1"/>
    <property type="molecule type" value="Genomic_DNA"/>
</dbReference>
<evidence type="ECO:0000313" key="2">
    <source>
        <dbReference type="Proteomes" id="UP000275846"/>
    </source>
</evidence>
<reference evidence="1 2" key="2">
    <citation type="submission" date="2018-11" db="EMBL/GenBank/DDBJ databases">
        <authorList>
            <consortium name="Pathogen Informatics"/>
        </authorList>
    </citation>
    <scope>NUCLEOTIDE SEQUENCE [LARGE SCALE GENOMIC DNA]</scope>
    <source>
        <strain evidence="1 2">NST_G2</strain>
    </source>
</reference>
<evidence type="ECO:0000313" key="1">
    <source>
        <dbReference type="EMBL" id="VDM03428.1"/>
    </source>
</evidence>
<organism evidence="3">
    <name type="scientific">Schistocephalus solidus</name>
    <name type="common">Tapeworm</name>
    <dbReference type="NCBI Taxonomy" id="70667"/>
    <lineage>
        <taxon>Eukaryota</taxon>
        <taxon>Metazoa</taxon>
        <taxon>Spiralia</taxon>
        <taxon>Lophotrochozoa</taxon>
        <taxon>Platyhelminthes</taxon>
        <taxon>Cestoda</taxon>
        <taxon>Eucestoda</taxon>
        <taxon>Diphyllobothriidea</taxon>
        <taxon>Diphyllobothriidae</taxon>
        <taxon>Schistocephalus</taxon>
    </lineage>
</organism>
<sequence>MDLVAVAYDNFGLRINTEKTVVMHEPSHNTLYTVAHINVNGAQLKPVDTFTYLGSNLSRSTKVDDEIAHQIAKASQAFGSASPPLMDALPLVITGHDLSSKVLHNITLQC</sequence>
<dbReference type="Proteomes" id="UP000275846">
    <property type="component" value="Unassembled WGS sequence"/>
</dbReference>